<dbReference type="InterPro" id="IPR036188">
    <property type="entry name" value="FAD/NAD-bd_sf"/>
</dbReference>
<evidence type="ECO:0000259" key="2">
    <source>
        <dbReference type="Pfam" id="PF04324"/>
    </source>
</evidence>
<dbReference type="Gene3D" id="1.10.10.1100">
    <property type="entry name" value="BFD-like [2Fe-2S]-binding domain"/>
    <property type="match status" value="1"/>
</dbReference>
<proteinExistence type="predicted"/>
<dbReference type="Proteomes" id="UP000037043">
    <property type="component" value="Unassembled WGS sequence"/>
</dbReference>
<dbReference type="InterPro" id="IPR052745">
    <property type="entry name" value="G3P_Oxidase/Oxidoreductase"/>
</dbReference>
<dbReference type="CDD" id="cd19946">
    <property type="entry name" value="GlpA-like_Fer2_BFD-like"/>
    <property type="match status" value="1"/>
</dbReference>
<dbReference type="RefSeq" id="WP_052221674.1">
    <property type="nucleotide sequence ID" value="NZ_LHUR01000023.1"/>
</dbReference>
<dbReference type="PANTHER" id="PTHR42720:SF1">
    <property type="entry name" value="GLYCEROL 3-PHOSPHATE OXIDASE"/>
    <property type="match status" value="1"/>
</dbReference>
<name>A0A0L6Z980_9CLOT</name>
<comment type="caution">
    <text evidence="3">The sequence shown here is derived from an EMBL/GenBank/DDBJ whole genome shotgun (WGS) entry which is preliminary data.</text>
</comment>
<organism evidence="3 4">
    <name type="scientific">Clostridium homopropionicum DSM 5847</name>
    <dbReference type="NCBI Taxonomy" id="1121318"/>
    <lineage>
        <taxon>Bacteria</taxon>
        <taxon>Bacillati</taxon>
        <taxon>Bacillota</taxon>
        <taxon>Clostridia</taxon>
        <taxon>Eubacteriales</taxon>
        <taxon>Clostridiaceae</taxon>
        <taxon>Clostridium</taxon>
    </lineage>
</organism>
<dbReference type="EMBL" id="LHUR01000023">
    <property type="protein sequence ID" value="KOA19531.1"/>
    <property type="molecule type" value="Genomic_DNA"/>
</dbReference>
<keyword evidence="4" id="KW-1185">Reference proteome</keyword>
<dbReference type="InterPro" id="IPR007419">
    <property type="entry name" value="BFD-like_2Fe2S-bd_dom"/>
</dbReference>
<dbReference type="Gene3D" id="3.50.50.60">
    <property type="entry name" value="FAD/NAD(P)-binding domain"/>
    <property type="match status" value="1"/>
</dbReference>
<dbReference type="EC" id="1.1.3.15" evidence="3"/>
<dbReference type="Pfam" id="PF01266">
    <property type="entry name" value="DAO"/>
    <property type="match status" value="1"/>
</dbReference>
<reference evidence="4" key="1">
    <citation type="submission" date="2015-08" db="EMBL/GenBank/DDBJ databases">
        <title>Genome sequence of the strict anaerobe Clostridium homopropionicum LuHBu1 (DSM 5847T).</title>
        <authorList>
            <person name="Poehlein A."/>
            <person name="Beck M."/>
            <person name="Schiel-Bengelsdorf B."/>
            <person name="Bengelsdorf F.R."/>
            <person name="Daniel R."/>
            <person name="Duerre P."/>
        </authorList>
    </citation>
    <scope>NUCLEOTIDE SEQUENCE [LARGE SCALE GENOMIC DNA]</scope>
    <source>
        <strain evidence="4">DSM 5847</strain>
    </source>
</reference>
<dbReference type="STRING" id="36844.SAMN04488501_12437"/>
<gene>
    <name evidence="3" type="primary">lhgO_1</name>
    <name evidence="3" type="ORF">CLHOM_21460</name>
</gene>
<dbReference type="Gene3D" id="3.30.9.10">
    <property type="entry name" value="D-Amino Acid Oxidase, subunit A, domain 2"/>
    <property type="match status" value="1"/>
</dbReference>
<dbReference type="PANTHER" id="PTHR42720">
    <property type="entry name" value="GLYCEROL-3-PHOSPHATE DEHYDROGENASE"/>
    <property type="match status" value="1"/>
</dbReference>
<dbReference type="PATRIC" id="fig|1121318.3.peg.2156"/>
<dbReference type="SUPFAM" id="SSF51905">
    <property type="entry name" value="FAD/NAD(P)-binding domain"/>
    <property type="match status" value="1"/>
</dbReference>
<dbReference type="InterPro" id="IPR006076">
    <property type="entry name" value="FAD-dep_OxRdtase"/>
</dbReference>
<dbReference type="Pfam" id="PF04324">
    <property type="entry name" value="Fer2_BFD"/>
    <property type="match status" value="1"/>
</dbReference>
<sequence length="464" mass="52891">MDYDVLILGGGLIGCAVAYELSKYSLNIALIEKDYDIADDVALVNSAIIYDGIQCEDTIMSQLQLMGNFLVKDLAVKFNIPYKKYNSIVMAANEKQEKRIEEIYNRSAKKGINNIALLSGENIHELEPNLNIELKKGIYSQNTGVICPYDLGIAYGEVAFDNGVSFKLEEIVEGIKKISKGFKVVTNKNKFTCKMVINTTPEDYNIDGFKESFPESKAYLKYFLLEKSFKLKLNHILFSYNEEIDEIICLHPTVQGNYIASIKTNVNLNYEECYNKIKLLVPEIKKEDINTFYEVPYYDEVLLIDDSLVDKGYIKITGKNYAEVTMTPSIAKIVKETVENNLKCKKKNDFNDKRREIYSFRFMSNEERKNIINLDKRYGKIVCVCNLVTEGEIVDAIRRPLGARTLEGIKRRTGAALGSCKGAYCINKIISILARETNKKMTDIVKDSKNSKILLNRIKEFDEI</sequence>
<feature type="domain" description="FAD dependent oxidoreductase" evidence="1">
    <location>
        <begin position="4"/>
        <end position="334"/>
    </location>
</feature>
<feature type="domain" description="BFD-like [2Fe-2S]-binding" evidence="2">
    <location>
        <begin position="381"/>
        <end position="434"/>
    </location>
</feature>
<protein>
    <submittedName>
        <fullName evidence="3">L-2-hydroxyglutarate oxidase LhgO</fullName>
        <ecNumber evidence="3">1.1.3.15</ecNumber>
    </submittedName>
</protein>
<evidence type="ECO:0000313" key="4">
    <source>
        <dbReference type="Proteomes" id="UP000037043"/>
    </source>
</evidence>
<evidence type="ECO:0000259" key="1">
    <source>
        <dbReference type="Pfam" id="PF01266"/>
    </source>
</evidence>
<dbReference type="GO" id="GO:0003973">
    <property type="term" value="F:(S)-2-hydroxy-acid oxidase activity"/>
    <property type="evidence" value="ECO:0007669"/>
    <property type="project" value="UniProtKB-EC"/>
</dbReference>
<accession>A0A0L6Z980</accession>
<dbReference type="InterPro" id="IPR041854">
    <property type="entry name" value="BFD-like_2Fe2S-bd_dom_sf"/>
</dbReference>
<dbReference type="AlphaFoldDB" id="A0A0L6Z980"/>
<evidence type="ECO:0000313" key="3">
    <source>
        <dbReference type="EMBL" id="KOA19531.1"/>
    </source>
</evidence>
<keyword evidence="3" id="KW-0560">Oxidoreductase</keyword>